<dbReference type="Gene3D" id="3.30.2350.10">
    <property type="entry name" value="Pseudouridine synthase"/>
    <property type="match status" value="1"/>
</dbReference>
<dbReference type="PANTHER" id="PTHR21600">
    <property type="entry name" value="MITOCHONDRIAL RNA PSEUDOURIDINE SYNTHASE"/>
    <property type="match status" value="1"/>
</dbReference>
<dbReference type="InterPro" id="IPR020103">
    <property type="entry name" value="PsdUridine_synth_cat_dom_sf"/>
</dbReference>
<dbReference type="InterPro" id="IPR050188">
    <property type="entry name" value="RluA_PseudoU_synthase"/>
</dbReference>
<name>A0A7J6UDZ8_PEROL</name>
<dbReference type="EMBL" id="JABANO010004347">
    <property type="protein sequence ID" value="KAF4755326.1"/>
    <property type="molecule type" value="Genomic_DNA"/>
</dbReference>
<evidence type="ECO:0000256" key="1">
    <source>
        <dbReference type="ARBA" id="ARBA00010876"/>
    </source>
</evidence>
<comment type="similarity">
    <text evidence="1">Belongs to the pseudouridine synthase RluA family.</text>
</comment>
<organism evidence="4 5">
    <name type="scientific">Perkinsus olseni</name>
    <name type="common">Perkinsus atlanticus</name>
    <dbReference type="NCBI Taxonomy" id="32597"/>
    <lineage>
        <taxon>Eukaryota</taxon>
        <taxon>Sar</taxon>
        <taxon>Alveolata</taxon>
        <taxon>Perkinsozoa</taxon>
        <taxon>Perkinsea</taxon>
        <taxon>Perkinsida</taxon>
        <taxon>Perkinsidae</taxon>
        <taxon>Perkinsus</taxon>
    </lineage>
</organism>
<evidence type="ECO:0000313" key="6">
    <source>
        <dbReference type="Proteomes" id="UP000574390"/>
    </source>
</evidence>
<evidence type="ECO:0000259" key="2">
    <source>
        <dbReference type="Pfam" id="PF00849"/>
    </source>
</evidence>
<dbReference type="GO" id="GO:0009982">
    <property type="term" value="F:pseudouridine synthase activity"/>
    <property type="evidence" value="ECO:0007669"/>
    <property type="project" value="InterPro"/>
</dbReference>
<dbReference type="PANTHER" id="PTHR21600:SF87">
    <property type="entry name" value="RNA PSEUDOURIDYLATE SYNTHASE DOMAIN-CONTAINING PROTEIN 1"/>
    <property type="match status" value="1"/>
</dbReference>
<accession>A0A7J6UDZ8</accession>
<dbReference type="GO" id="GO:0000455">
    <property type="term" value="P:enzyme-directed rRNA pseudouridine synthesis"/>
    <property type="evidence" value="ECO:0007669"/>
    <property type="project" value="TreeGrafter"/>
</dbReference>
<comment type="caution">
    <text evidence="4">The sequence shown here is derived from an EMBL/GenBank/DDBJ whole genome shotgun (WGS) entry which is preliminary data.</text>
</comment>
<protein>
    <recommendedName>
        <fullName evidence="2">Pseudouridine synthase RsuA/RluA-like domain-containing protein</fullName>
    </recommendedName>
</protein>
<evidence type="ECO:0000313" key="3">
    <source>
        <dbReference type="EMBL" id="KAF4719590.1"/>
    </source>
</evidence>
<sequence>MDSTHPELAIGEIISPPKDEFEVTEAGIRARPYTTTKIVDCKKRWRGRTSGAGPALAWGTLNDIMSVEFALDSEYIGRACREESLLKNGDSLVHTWRVDEPRIDFACGETGVLFIRDDPVRGIMAVHKPAGLPTHSGGKYMRTSLVHILARSLRIPTIRPINRLDRETSGVVLLAKDAAVHERLKDRSLLGKVYVADVGDKASQVPSSCRAPIVVDRHVPNQPLMSRVVEESAESTPCTTLFCDLGGGIVACRPVTGKTHQIRVHLSYMGSPIQGDVLYGGAGTPEGRLRLHAHCYRVKDPNQGTSVDFISPMLPTWCTPAEGWQGKLEALLTASTPG</sequence>
<keyword evidence="5" id="KW-1185">Reference proteome</keyword>
<dbReference type="GO" id="GO:0003723">
    <property type="term" value="F:RNA binding"/>
    <property type="evidence" value="ECO:0007669"/>
    <property type="project" value="InterPro"/>
</dbReference>
<dbReference type="Proteomes" id="UP000574390">
    <property type="component" value="Unassembled WGS sequence"/>
</dbReference>
<dbReference type="InterPro" id="IPR006224">
    <property type="entry name" value="PsdUridine_synth_RluA-like_CS"/>
</dbReference>
<dbReference type="Pfam" id="PF00849">
    <property type="entry name" value="PseudoU_synth_2"/>
    <property type="match status" value="1"/>
</dbReference>
<evidence type="ECO:0000313" key="5">
    <source>
        <dbReference type="Proteomes" id="UP000553632"/>
    </source>
</evidence>
<reference evidence="5 6" key="1">
    <citation type="submission" date="2020-04" db="EMBL/GenBank/DDBJ databases">
        <title>Perkinsus olseni comparative genomics.</title>
        <authorList>
            <person name="Bogema D.R."/>
        </authorList>
    </citation>
    <scope>NUCLEOTIDE SEQUENCE [LARGE SCALE GENOMIC DNA]</scope>
    <source>
        <strain evidence="3">ATCC PRA-205</strain>
        <strain evidence="4 5">ATCC PRA-207</strain>
    </source>
</reference>
<proteinExistence type="inferred from homology"/>
<dbReference type="PROSITE" id="PS01129">
    <property type="entry name" value="PSI_RLU"/>
    <property type="match status" value="1"/>
</dbReference>
<dbReference type="Proteomes" id="UP000553632">
    <property type="component" value="Unassembled WGS sequence"/>
</dbReference>
<dbReference type="EMBL" id="JABANM010022448">
    <property type="protein sequence ID" value="KAF4719590.1"/>
    <property type="molecule type" value="Genomic_DNA"/>
</dbReference>
<dbReference type="OMA" id="DIMSVEF"/>
<gene>
    <name evidence="3" type="ORF">FOZ62_012458</name>
    <name evidence="4" type="ORF">FOZ63_027873</name>
</gene>
<dbReference type="SUPFAM" id="SSF55120">
    <property type="entry name" value="Pseudouridine synthase"/>
    <property type="match status" value="1"/>
</dbReference>
<dbReference type="InterPro" id="IPR006145">
    <property type="entry name" value="PsdUridine_synth_RsuA/RluA"/>
</dbReference>
<evidence type="ECO:0000313" key="4">
    <source>
        <dbReference type="EMBL" id="KAF4755326.1"/>
    </source>
</evidence>
<feature type="domain" description="Pseudouridine synthase RsuA/RluA-like" evidence="2">
    <location>
        <begin position="124"/>
        <end position="267"/>
    </location>
</feature>
<dbReference type="AlphaFoldDB" id="A0A7J6UDZ8"/>